<sequence>MYHSKLNITLTQKAIGFLKHHFQIELAKALNLVRVTAPLFLDPETGLNDGLNGEAPVHFSVVTQEQKNKKLEIVHSLAKWKRFALTEYCFQIGEGIYADMNAIRKEEVLSPYHSYYVDQWDWEKAIASFERTEGYLEKVVKTIFEVFKRIETLVNQEFKGLSRKLPDEIFIIDSQVLEDMFPNQTPEQREYSIVKQKKAVFIKRVGHKLKSNVPHSKRAFDYDDWNLNGDFIFYHEPTDAALELSSMGIRVDREALIAQSDKNSEDLRNLSPYHKSVIDETIHFSIGGGIGQSRVCMFFLEKVHIGEVQIGYWTKEMREQAKTKNIYLLQ</sequence>
<keyword evidence="2 8" id="KW-0436">Ligase</keyword>
<protein>
    <submittedName>
        <fullName evidence="8">Aspartate--ammonia ligase</fullName>
        <ecNumber evidence="8">6.3.1.1</ecNumber>
    </submittedName>
</protein>
<evidence type="ECO:0000313" key="9">
    <source>
        <dbReference type="Proteomes" id="UP001240643"/>
    </source>
</evidence>
<evidence type="ECO:0000256" key="2">
    <source>
        <dbReference type="ARBA" id="ARBA00022598"/>
    </source>
</evidence>
<dbReference type="Gene3D" id="3.30.930.10">
    <property type="entry name" value="Bira Bifunctional Protein, Domain 2"/>
    <property type="match status" value="1"/>
</dbReference>
<keyword evidence="1" id="KW-0963">Cytoplasm</keyword>
<evidence type="ECO:0000256" key="3">
    <source>
        <dbReference type="ARBA" id="ARBA00022605"/>
    </source>
</evidence>
<comment type="caution">
    <text evidence="8">The sequence shown here is derived from an EMBL/GenBank/DDBJ whole genome shotgun (WGS) entry which is preliminary data.</text>
</comment>
<dbReference type="PROSITE" id="PS50862">
    <property type="entry name" value="AA_TRNA_LIGASE_II"/>
    <property type="match status" value="1"/>
</dbReference>
<dbReference type="InterPro" id="IPR045864">
    <property type="entry name" value="aa-tRNA-synth_II/BPL/LPL"/>
</dbReference>
<keyword evidence="5" id="KW-0067">ATP-binding</keyword>
<gene>
    <name evidence="8" type="ORF">J2Z62_000596</name>
</gene>
<keyword evidence="6" id="KW-0061">Asparagine biosynthesis</keyword>
<reference evidence="8" key="1">
    <citation type="submission" date="2023-07" db="EMBL/GenBank/DDBJ databases">
        <title>Genomic Encyclopedia of Type Strains, Phase IV (KMG-IV): sequencing the most valuable type-strain genomes for metagenomic binning, comparative biology and taxonomic classification.</title>
        <authorList>
            <person name="Goeker M."/>
        </authorList>
    </citation>
    <scope>NUCLEOTIDE SEQUENCE [LARGE SCALE GENOMIC DNA]</scope>
    <source>
        <strain evidence="8">DSM 21204</strain>
    </source>
</reference>
<dbReference type="InterPro" id="IPR006195">
    <property type="entry name" value="aa-tRNA-synth_II"/>
</dbReference>
<dbReference type="PANTHER" id="PTHR30073:SF5">
    <property type="entry name" value="ASPARTATE--AMMONIA LIGASE"/>
    <property type="match status" value="1"/>
</dbReference>
<evidence type="ECO:0000256" key="5">
    <source>
        <dbReference type="ARBA" id="ARBA00022840"/>
    </source>
</evidence>
<dbReference type="InterPro" id="IPR004618">
    <property type="entry name" value="AsnA"/>
</dbReference>
<name>A0ABU0LZP7_9BACT</name>
<keyword evidence="4" id="KW-0547">Nucleotide-binding</keyword>
<dbReference type="Proteomes" id="UP001240643">
    <property type="component" value="Unassembled WGS sequence"/>
</dbReference>
<proteinExistence type="predicted"/>
<dbReference type="EMBL" id="JAUSWO010000001">
    <property type="protein sequence ID" value="MDQ0514158.1"/>
    <property type="molecule type" value="Genomic_DNA"/>
</dbReference>
<dbReference type="PANTHER" id="PTHR30073">
    <property type="entry name" value="ASPARTATE--AMMONIA LIGASE"/>
    <property type="match status" value="1"/>
</dbReference>
<dbReference type="RefSeq" id="WP_256547153.1">
    <property type="nucleotide sequence ID" value="NZ_CP101809.1"/>
</dbReference>
<dbReference type="SUPFAM" id="SSF55681">
    <property type="entry name" value="Class II aaRS and biotin synthetases"/>
    <property type="match status" value="1"/>
</dbReference>
<evidence type="ECO:0000256" key="1">
    <source>
        <dbReference type="ARBA" id="ARBA00022490"/>
    </source>
</evidence>
<accession>A0ABU0LZP7</accession>
<evidence type="ECO:0000256" key="6">
    <source>
        <dbReference type="ARBA" id="ARBA00022888"/>
    </source>
</evidence>
<keyword evidence="9" id="KW-1185">Reference proteome</keyword>
<keyword evidence="3" id="KW-0028">Amino-acid biosynthesis</keyword>
<dbReference type="EC" id="6.3.1.1" evidence="8"/>
<dbReference type="GO" id="GO:0004071">
    <property type="term" value="F:aspartate-ammonia ligase activity"/>
    <property type="evidence" value="ECO:0007669"/>
    <property type="project" value="UniProtKB-EC"/>
</dbReference>
<feature type="domain" description="Aminoacyl-transfer RNA synthetases class-II family profile" evidence="7">
    <location>
        <begin position="25"/>
        <end position="301"/>
    </location>
</feature>
<dbReference type="PIRSF" id="PIRSF001555">
    <property type="entry name" value="Asp_ammon_ligase"/>
    <property type="match status" value="1"/>
</dbReference>
<organism evidence="8 9">
    <name type="scientific">Mycoplasmoides fastidiosum</name>
    <dbReference type="NCBI Taxonomy" id="92758"/>
    <lineage>
        <taxon>Bacteria</taxon>
        <taxon>Bacillati</taxon>
        <taxon>Mycoplasmatota</taxon>
        <taxon>Mycoplasmoidales</taxon>
        <taxon>Mycoplasmoidaceae</taxon>
        <taxon>Mycoplasmoides</taxon>
    </lineage>
</organism>
<evidence type="ECO:0000256" key="4">
    <source>
        <dbReference type="ARBA" id="ARBA00022741"/>
    </source>
</evidence>
<evidence type="ECO:0000259" key="7">
    <source>
        <dbReference type="PROSITE" id="PS50862"/>
    </source>
</evidence>
<dbReference type="Pfam" id="PF03590">
    <property type="entry name" value="AsnA"/>
    <property type="match status" value="1"/>
</dbReference>
<evidence type="ECO:0000313" key="8">
    <source>
        <dbReference type="EMBL" id="MDQ0514158.1"/>
    </source>
</evidence>